<gene>
    <name evidence="1" type="ordered locus">Namu_3876</name>
</gene>
<dbReference type="InterPro" id="IPR003462">
    <property type="entry name" value="ODC_Mu_crystall"/>
</dbReference>
<dbReference type="GO" id="GO:0005737">
    <property type="term" value="C:cytoplasm"/>
    <property type="evidence" value="ECO:0007669"/>
    <property type="project" value="TreeGrafter"/>
</dbReference>
<dbReference type="EMBL" id="CP001737">
    <property type="protein sequence ID" value="ACV80171.1"/>
    <property type="molecule type" value="Genomic_DNA"/>
</dbReference>
<dbReference type="PANTHER" id="PTHR13812:SF19">
    <property type="entry name" value="KETIMINE REDUCTASE MU-CRYSTALLIN"/>
    <property type="match status" value="1"/>
</dbReference>
<protein>
    <submittedName>
        <fullName evidence="1">Ornithine cyclodeaminase/mu-crystallin</fullName>
    </submittedName>
</protein>
<dbReference type="eggNOG" id="COG2423">
    <property type="taxonomic scope" value="Bacteria"/>
</dbReference>
<dbReference type="Proteomes" id="UP000002218">
    <property type="component" value="Chromosome"/>
</dbReference>
<dbReference type="AlphaFoldDB" id="C8XGU0"/>
<dbReference type="InParanoid" id="C8XGU0"/>
<dbReference type="NCBIfam" id="TIGR03944">
    <property type="entry name" value="dehyd_SbnB_fam"/>
    <property type="match status" value="1"/>
</dbReference>
<dbReference type="SUPFAM" id="SSF51735">
    <property type="entry name" value="NAD(P)-binding Rossmann-fold domains"/>
    <property type="match status" value="1"/>
</dbReference>
<accession>C8XGU0</accession>
<dbReference type="GO" id="GO:0016639">
    <property type="term" value="F:oxidoreductase activity, acting on the CH-NH2 group of donors, NAD or NADP as acceptor"/>
    <property type="evidence" value="ECO:0007669"/>
    <property type="project" value="InterPro"/>
</dbReference>
<dbReference type="InterPro" id="IPR036291">
    <property type="entry name" value="NAD(P)-bd_dom_sf"/>
</dbReference>
<dbReference type="OrthoDB" id="3396397at2"/>
<dbReference type="HOGENOM" id="CLU_042088_3_0_11"/>
<dbReference type="KEGG" id="nml:Namu_3876"/>
<evidence type="ECO:0000313" key="2">
    <source>
        <dbReference type="Proteomes" id="UP000002218"/>
    </source>
</evidence>
<reference evidence="1 2" key="2">
    <citation type="journal article" date="2010" name="Stand. Genomic Sci.">
        <title>Complete genome sequence of Nakamurella multipartita type strain (Y-104).</title>
        <authorList>
            <person name="Tice H."/>
            <person name="Mayilraj S."/>
            <person name="Sims D."/>
            <person name="Lapidus A."/>
            <person name="Nolan M."/>
            <person name="Lucas S."/>
            <person name="Glavina Del Rio T."/>
            <person name="Copeland A."/>
            <person name="Cheng J.F."/>
            <person name="Meincke L."/>
            <person name="Bruce D."/>
            <person name="Goodwin L."/>
            <person name="Pitluck S."/>
            <person name="Ivanova N."/>
            <person name="Mavromatis K."/>
            <person name="Ovchinnikova G."/>
            <person name="Pati A."/>
            <person name="Chen A."/>
            <person name="Palaniappan K."/>
            <person name="Land M."/>
            <person name="Hauser L."/>
            <person name="Chang Y.J."/>
            <person name="Jeffries C.D."/>
            <person name="Detter J.C."/>
            <person name="Brettin T."/>
            <person name="Rohde M."/>
            <person name="Goker M."/>
            <person name="Bristow J."/>
            <person name="Eisen J.A."/>
            <person name="Markowitz V."/>
            <person name="Hugenholtz P."/>
            <person name="Kyrpides N.C."/>
            <person name="Klenk H.P."/>
            <person name="Chen F."/>
        </authorList>
    </citation>
    <scope>NUCLEOTIDE SEQUENCE [LARGE SCALE GENOMIC DNA]</scope>
    <source>
        <strain evidence="2">ATCC 700099 / DSM 44233 / CIP 104796 / JCM 9543 / NBRC 105858 / Y-104</strain>
    </source>
</reference>
<sequence>MLILRAHDVADALAGRELDVIDVIEQTYRAHATGRTAVPHSVFLRFPDQPRERIIALPAFVGGPHAAAGVKWVSSFPGNVVAGTPRASAVLVLNSLLDGRPQALLEASQLSAARTGAGAALAARTLAAGRPLRGAGLVGTGVINVEVLRYLVAVAPELTCVTVFDRDPQRAAAFAAQARELVPTVEIADHVDQALARHDLISLATTAAEPHLDLGACRPGALVLHISLRDIAVATIRNAYNVVDDADHVCRERTSLHLAQLQTGDRSFIGAGLGDLLTGATPLPAADGRLVIFSPFGLGALDIALAHYVRSRAQANGAGVEVPDFLPSQPVSATH</sequence>
<dbReference type="GO" id="GO:0019290">
    <property type="term" value="P:siderophore biosynthetic process"/>
    <property type="evidence" value="ECO:0007669"/>
    <property type="project" value="InterPro"/>
</dbReference>
<name>C8XGU0_NAKMY</name>
<reference evidence="2" key="1">
    <citation type="submission" date="2009-09" db="EMBL/GenBank/DDBJ databases">
        <title>The complete genome of Nakamurella multipartita DSM 44233.</title>
        <authorList>
            <consortium name="US DOE Joint Genome Institute (JGI-PGF)"/>
            <person name="Lucas S."/>
            <person name="Copeland A."/>
            <person name="Lapidus A."/>
            <person name="Glavina del Rio T."/>
            <person name="Dalin E."/>
            <person name="Tice H."/>
            <person name="Bruce D."/>
            <person name="Goodwin L."/>
            <person name="Pitluck S."/>
            <person name="Kyrpides N."/>
            <person name="Mavromatis K."/>
            <person name="Ivanova N."/>
            <person name="Ovchinnikova G."/>
            <person name="Sims D."/>
            <person name="Meincke L."/>
            <person name="Brettin T."/>
            <person name="Detter J.C."/>
            <person name="Han C."/>
            <person name="Larimer F."/>
            <person name="Land M."/>
            <person name="Hauser L."/>
            <person name="Markowitz V."/>
            <person name="Cheng J.-F."/>
            <person name="Hugenholtz P."/>
            <person name="Woyke T."/>
            <person name="Wu D."/>
            <person name="Klenk H.-P."/>
            <person name="Eisen J.A."/>
        </authorList>
    </citation>
    <scope>NUCLEOTIDE SEQUENCE [LARGE SCALE GENOMIC DNA]</scope>
    <source>
        <strain evidence="2">ATCC 700099 / DSM 44233 / CIP 104796 / JCM 9543 / NBRC 105858 / Y-104</strain>
    </source>
</reference>
<proteinExistence type="predicted"/>
<dbReference type="PANTHER" id="PTHR13812">
    <property type="entry name" value="KETIMINE REDUCTASE MU-CRYSTALLIN"/>
    <property type="match status" value="1"/>
</dbReference>
<evidence type="ECO:0000313" key="1">
    <source>
        <dbReference type="EMBL" id="ACV80171.1"/>
    </source>
</evidence>
<dbReference type="STRING" id="479431.Namu_3876"/>
<keyword evidence="2" id="KW-1185">Reference proteome</keyword>
<dbReference type="PIRSF" id="PIRSF001439">
    <property type="entry name" value="CryM"/>
    <property type="match status" value="1"/>
</dbReference>
<dbReference type="Pfam" id="PF02423">
    <property type="entry name" value="OCD_Mu_crystall"/>
    <property type="match status" value="1"/>
</dbReference>
<dbReference type="Gene3D" id="3.40.50.720">
    <property type="entry name" value="NAD(P)-binding Rossmann-like Domain"/>
    <property type="match status" value="1"/>
</dbReference>
<dbReference type="Gene3D" id="3.30.1780.10">
    <property type="entry name" value="ornithine cyclodeaminase, domain 1"/>
    <property type="match status" value="1"/>
</dbReference>
<dbReference type="InterPro" id="IPR023866">
    <property type="entry name" value="SbnB"/>
</dbReference>
<dbReference type="RefSeq" id="WP_015748998.1">
    <property type="nucleotide sequence ID" value="NC_013235.1"/>
</dbReference>
<dbReference type="InterPro" id="IPR023401">
    <property type="entry name" value="ODC_N"/>
</dbReference>
<organism evidence="1 2">
    <name type="scientific">Nakamurella multipartita (strain ATCC 700099 / DSM 44233 / CIP 104796 / JCM 9543 / NBRC 105858 / Y-104)</name>
    <name type="common">Microsphaera multipartita</name>
    <dbReference type="NCBI Taxonomy" id="479431"/>
    <lineage>
        <taxon>Bacteria</taxon>
        <taxon>Bacillati</taxon>
        <taxon>Actinomycetota</taxon>
        <taxon>Actinomycetes</taxon>
        <taxon>Nakamurellales</taxon>
        <taxon>Nakamurellaceae</taxon>
        <taxon>Nakamurella</taxon>
    </lineage>
</organism>